<organism evidence="1 2">
    <name type="scientific">Cyphellophora attinorum</name>
    <dbReference type="NCBI Taxonomy" id="1664694"/>
    <lineage>
        <taxon>Eukaryota</taxon>
        <taxon>Fungi</taxon>
        <taxon>Dikarya</taxon>
        <taxon>Ascomycota</taxon>
        <taxon>Pezizomycotina</taxon>
        <taxon>Eurotiomycetes</taxon>
        <taxon>Chaetothyriomycetidae</taxon>
        <taxon>Chaetothyriales</taxon>
        <taxon>Cyphellophoraceae</taxon>
        <taxon>Cyphellophora</taxon>
    </lineage>
</organism>
<gene>
    <name evidence="1" type="ORF">AB675_7740</name>
</gene>
<keyword evidence="2" id="KW-1185">Reference proteome</keyword>
<dbReference type="GeneID" id="28740011"/>
<proteinExistence type="predicted"/>
<dbReference type="AlphaFoldDB" id="A0A0N1HQM0"/>
<accession>A0A0N1HQM0</accession>
<dbReference type="EMBL" id="LFJN01000012">
    <property type="protein sequence ID" value="KPI40285.1"/>
    <property type="molecule type" value="Genomic_DNA"/>
</dbReference>
<dbReference type="VEuPathDB" id="FungiDB:AB675_7740"/>
<protein>
    <submittedName>
        <fullName evidence="1">Uncharacterized protein</fullName>
    </submittedName>
</protein>
<evidence type="ECO:0000313" key="2">
    <source>
        <dbReference type="Proteomes" id="UP000038010"/>
    </source>
</evidence>
<dbReference type="Proteomes" id="UP000038010">
    <property type="component" value="Unassembled WGS sequence"/>
</dbReference>
<dbReference type="RefSeq" id="XP_018000248.1">
    <property type="nucleotide sequence ID" value="XM_018148131.1"/>
</dbReference>
<name>A0A0N1HQM0_9EURO</name>
<sequence>MGIPPELRRQILEYAINDLVYVDYRWSNNHDRLSWRPSCGSDTWLQHMMLVSKDFGAMARDVIARAAHLTLSDFTLREELLDLTSGDLSDELMWKTAERQRTRFLASIHNGASWDQRDSLDVPAAFSEYLLSANSLWIYQPKMAWGALHDSFDVSPFRFLRNVTLHAGNIEDWPDNKIKIMMHMASRDPEWAIAKVIHLMGSLADPSVIPSQQLAAVWADYIPHLDHYRDHVRAAYRQGSRPCHPYFLRSAFRRRLQGVTVSVEALLKWLCEVDMRVGRRNIAGLMDSTIPEVTFNTEGATLPTWPNKLFPRVSFSNKETKVFVNVWDAVEVATRIF</sequence>
<evidence type="ECO:0000313" key="1">
    <source>
        <dbReference type="EMBL" id="KPI40285.1"/>
    </source>
</evidence>
<reference evidence="1 2" key="1">
    <citation type="submission" date="2015-06" db="EMBL/GenBank/DDBJ databases">
        <title>Draft genome of the ant-associated black yeast Phialophora attae CBS 131958.</title>
        <authorList>
            <person name="Moreno L.F."/>
            <person name="Stielow B.J."/>
            <person name="de Hoog S."/>
            <person name="Vicente V.A."/>
            <person name="Weiss V.A."/>
            <person name="de Vries M."/>
            <person name="Cruz L.M."/>
            <person name="Souza E.M."/>
        </authorList>
    </citation>
    <scope>NUCLEOTIDE SEQUENCE [LARGE SCALE GENOMIC DNA]</scope>
    <source>
        <strain evidence="1 2">CBS 131958</strain>
    </source>
</reference>
<comment type="caution">
    <text evidence="1">The sequence shown here is derived from an EMBL/GenBank/DDBJ whole genome shotgun (WGS) entry which is preliminary data.</text>
</comment>